<dbReference type="InterPro" id="IPR007278">
    <property type="entry name" value="DUF397"/>
</dbReference>
<sequence>MEMWTKSSYSYGNGGNCVEVYRTERDTHVRDTQHRQLGQLRVPRAEWAAFLNAVRTQEL</sequence>
<gene>
    <name evidence="2" type="ORF">RIF23_20625</name>
</gene>
<comment type="caution">
    <text evidence="2">The sequence shown here is derived from an EMBL/GenBank/DDBJ whole genome shotgun (WGS) entry which is preliminary data.</text>
</comment>
<keyword evidence="3" id="KW-1185">Reference proteome</keyword>
<dbReference type="Proteomes" id="UP001250214">
    <property type="component" value="Unassembled WGS sequence"/>
</dbReference>
<dbReference type="Pfam" id="PF04149">
    <property type="entry name" value="DUF397"/>
    <property type="match status" value="1"/>
</dbReference>
<protein>
    <submittedName>
        <fullName evidence="2">DUF397 domain-containing protein</fullName>
    </submittedName>
</protein>
<reference evidence="3" key="1">
    <citation type="submission" date="2023-07" db="EMBL/GenBank/DDBJ databases">
        <title>Novel species in the genus Lipingzhangella isolated from Sambhar Salt Lake.</title>
        <authorList>
            <person name="Jiya N."/>
            <person name="Kajale S."/>
            <person name="Sharma A."/>
        </authorList>
    </citation>
    <scope>NUCLEOTIDE SEQUENCE [LARGE SCALE GENOMIC DNA]</scope>
    <source>
        <strain evidence="3">LS1_29</strain>
    </source>
</reference>
<evidence type="ECO:0000259" key="1">
    <source>
        <dbReference type="Pfam" id="PF04149"/>
    </source>
</evidence>
<organism evidence="2 3">
    <name type="scientific">Lipingzhangella rawalii</name>
    <dbReference type="NCBI Taxonomy" id="2055835"/>
    <lineage>
        <taxon>Bacteria</taxon>
        <taxon>Bacillati</taxon>
        <taxon>Actinomycetota</taxon>
        <taxon>Actinomycetes</taxon>
        <taxon>Streptosporangiales</taxon>
        <taxon>Nocardiopsidaceae</taxon>
        <taxon>Lipingzhangella</taxon>
    </lineage>
</organism>
<dbReference type="RefSeq" id="WP_310914293.1">
    <property type="nucleotide sequence ID" value="NZ_JAVLVT010000028.1"/>
</dbReference>
<name>A0ABU2HBM7_9ACTN</name>
<evidence type="ECO:0000313" key="2">
    <source>
        <dbReference type="EMBL" id="MDS1272691.1"/>
    </source>
</evidence>
<feature type="domain" description="DUF397" evidence="1">
    <location>
        <begin position="4"/>
        <end position="55"/>
    </location>
</feature>
<evidence type="ECO:0000313" key="3">
    <source>
        <dbReference type="Proteomes" id="UP001250214"/>
    </source>
</evidence>
<dbReference type="EMBL" id="JAVLVT010000028">
    <property type="protein sequence ID" value="MDS1272691.1"/>
    <property type="molecule type" value="Genomic_DNA"/>
</dbReference>
<proteinExistence type="predicted"/>
<accession>A0ABU2HBM7</accession>